<dbReference type="FunFam" id="1.25.40.180:FF:000022">
    <property type="entry name" value="Translation initiation factor eIF-2B epsilon subunit"/>
    <property type="match status" value="1"/>
</dbReference>
<dbReference type="PANTHER" id="PTHR45887:SF1">
    <property type="entry name" value="TRANSLATION INITIATION FACTOR EIF-2B SUBUNIT EPSILON"/>
    <property type="match status" value="1"/>
</dbReference>
<dbReference type="InterPro" id="IPR051956">
    <property type="entry name" value="eIF2B_epsilon"/>
</dbReference>
<dbReference type="SUPFAM" id="SSF48371">
    <property type="entry name" value="ARM repeat"/>
    <property type="match status" value="1"/>
</dbReference>
<dbReference type="Pfam" id="PF02020">
    <property type="entry name" value="W2"/>
    <property type="match status" value="1"/>
</dbReference>
<proteinExistence type="inferred from homology"/>
<sequence length="693" mass="78208">MSQNFASEPWQSATSAQPDYQSQRSQIALTGSSRGFHLHPGEAQVQKVQAILIADDNAKNFRPFSETESVALLPLVNVPMIDYALEALNRSGVMEVFVFSSLHYQNVKNFINESLTSASWAIGMTVHVIGGEGCRCFGDAMRELDSKGLIREHFILLNANSVTNSNLKFILEQHKKTVTYDKGTVATLVFKQANTHIRSGSEVMIAVDTQNKRLYHYQELSSDSKEINLQIPLEVFTHNSEIALLHNLIDPEIAIGSPSMLSLFSDNFDFETRVDFIRGILINEEILDSRIYISLLPRQHYARKVNNLFSYQIVSNDIINRWTYPLVPDMGVKCLTQQYVFLKNNIYRSATANLAKVGLRENVVVGNESTVGLGSQLDCSVIGKNVLIGQNCRLHYVFIFDNVTVEDNCVLEFCVIGSGSKIAANCELKGVVVDYNCIISNNSQLAKSKIFSSLLKNEKGKMMRKISENAFVLDDEAEVADDEDEKNHFTSPKMKKLTAIVENSDYSSSSDGGESRGCSPLLDDANGFLSEVIDSLTRGLQEKSNPEYLILEINSSRYAYNMSLREVNFNVVKAIFNLSPIKRPSNNISVALNTVFNHLRPVMTNYIRTDDAMMDCLKALEDIFEENEFLRNRMSQVVHYLYDQDFITEDIILAWYKQLDNNQDKILKQNLQKFIEWLQQTSGSDDEETDESV</sequence>
<dbReference type="Gene3D" id="1.25.40.180">
    <property type="match status" value="1"/>
</dbReference>
<reference evidence="9" key="2">
    <citation type="submission" date="2020-05" db="UniProtKB">
        <authorList>
            <consortium name="EnsemblMetazoa"/>
        </authorList>
    </citation>
    <scope>IDENTIFICATION</scope>
    <source>
        <strain evidence="9">IAEA</strain>
    </source>
</reference>
<dbReference type="InterPro" id="IPR003307">
    <property type="entry name" value="W2_domain"/>
</dbReference>
<dbReference type="Gene3D" id="3.90.550.10">
    <property type="entry name" value="Spore Coat Polysaccharide Biosynthesis Protein SpsA, Chain A"/>
    <property type="match status" value="1"/>
</dbReference>
<feature type="region of interest" description="Disordered" evidence="7">
    <location>
        <begin position="1"/>
        <end position="24"/>
    </location>
</feature>
<dbReference type="STRING" id="37001.A0A1A9WYR6"/>
<dbReference type="CDD" id="cd04197">
    <property type="entry name" value="eIF-2B_epsilon_N"/>
    <property type="match status" value="1"/>
</dbReference>
<comment type="subunit">
    <text evidence="6">Component of the translation initiation factor 2B (eIF2B) complex which is a heterodecamer of two sets of five different subunits: alpha, beta, gamma, delta and epsilon. Subunits alpha, beta and delta comprise a regulatory subcomplex and subunits epsilon and gamma comprise a catalytic subcomplex. Within the complex, the hexameric regulatory complex resides at the center, with the two heterodimeric catalytic subcomplexes bound on opposite sides.</text>
</comment>
<organism evidence="9 10">
    <name type="scientific">Glossina brevipalpis</name>
    <dbReference type="NCBI Taxonomy" id="37001"/>
    <lineage>
        <taxon>Eukaryota</taxon>
        <taxon>Metazoa</taxon>
        <taxon>Ecdysozoa</taxon>
        <taxon>Arthropoda</taxon>
        <taxon>Hexapoda</taxon>
        <taxon>Insecta</taxon>
        <taxon>Pterygota</taxon>
        <taxon>Neoptera</taxon>
        <taxon>Endopterygota</taxon>
        <taxon>Diptera</taxon>
        <taxon>Brachycera</taxon>
        <taxon>Muscomorpha</taxon>
        <taxon>Hippoboscoidea</taxon>
        <taxon>Glossinidae</taxon>
        <taxon>Glossina</taxon>
    </lineage>
</organism>
<dbReference type="Gene3D" id="2.160.10.10">
    <property type="entry name" value="Hexapeptide repeat proteins"/>
    <property type="match status" value="1"/>
</dbReference>
<accession>A0A1A9WYR6</accession>
<evidence type="ECO:0000256" key="1">
    <source>
        <dbReference type="ARBA" id="ARBA00004514"/>
    </source>
</evidence>
<keyword evidence="3" id="KW-0963">Cytoplasm</keyword>
<dbReference type="InterPro" id="IPR016024">
    <property type="entry name" value="ARM-type_fold"/>
</dbReference>
<evidence type="ECO:0000256" key="4">
    <source>
        <dbReference type="ARBA" id="ARBA00044144"/>
    </source>
</evidence>
<dbReference type="CDD" id="cd11558">
    <property type="entry name" value="W2_eIF2B_epsilon"/>
    <property type="match status" value="1"/>
</dbReference>
<dbReference type="PROSITE" id="PS51363">
    <property type="entry name" value="W2"/>
    <property type="match status" value="1"/>
</dbReference>
<dbReference type="GO" id="GO:0003743">
    <property type="term" value="F:translation initiation factor activity"/>
    <property type="evidence" value="ECO:0007669"/>
    <property type="project" value="TreeGrafter"/>
</dbReference>
<name>A0A1A9WYR6_9MUSC</name>
<dbReference type="AlphaFoldDB" id="A0A1A9WYR6"/>
<dbReference type="GO" id="GO:0031369">
    <property type="term" value="F:translation initiation factor binding"/>
    <property type="evidence" value="ECO:0007669"/>
    <property type="project" value="InterPro"/>
</dbReference>
<dbReference type="VEuPathDB" id="VectorBase:GBRI037564"/>
<comment type="similarity">
    <text evidence="2">Belongs to the eIF-2B gamma/epsilon subunits family.</text>
</comment>
<protein>
    <recommendedName>
        <fullName evidence="4">Translation initiation factor eIF2B subunit epsilon</fullName>
    </recommendedName>
    <alternativeName>
        <fullName evidence="5">eIF2B GDP-GTP exchange factor subunit epsilon</fullName>
    </alternativeName>
</protein>
<evidence type="ECO:0000259" key="8">
    <source>
        <dbReference type="PROSITE" id="PS51363"/>
    </source>
</evidence>
<dbReference type="GO" id="GO:0005851">
    <property type="term" value="C:eukaryotic translation initiation factor 2B complex"/>
    <property type="evidence" value="ECO:0007669"/>
    <property type="project" value="TreeGrafter"/>
</dbReference>
<feature type="domain" description="W2" evidence="8">
    <location>
        <begin position="522"/>
        <end position="688"/>
    </location>
</feature>
<evidence type="ECO:0000256" key="7">
    <source>
        <dbReference type="SAM" id="MobiDB-lite"/>
    </source>
</evidence>
<dbReference type="InterPro" id="IPR044123">
    <property type="entry name" value="W2_eIF2B_epsilon"/>
</dbReference>
<dbReference type="InterPro" id="IPR035543">
    <property type="entry name" value="eIF-2B_epsilon_N"/>
</dbReference>
<comment type="subcellular location">
    <subcellularLocation>
        <location evidence="1">Cytoplasm</location>
        <location evidence="1">Cytosol</location>
    </subcellularLocation>
</comment>
<dbReference type="Pfam" id="PF25084">
    <property type="entry name" value="LbH_EIF2B"/>
    <property type="match status" value="1"/>
</dbReference>
<dbReference type="PANTHER" id="PTHR45887">
    <property type="entry name" value="TRANSLATION INITIATION FACTOR EIF-2B SUBUNIT EPSILON"/>
    <property type="match status" value="1"/>
</dbReference>
<dbReference type="Proteomes" id="UP000091820">
    <property type="component" value="Unassembled WGS sequence"/>
</dbReference>
<dbReference type="GO" id="GO:0005829">
    <property type="term" value="C:cytosol"/>
    <property type="evidence" value="ECO:0007669"/>
    <property type="project" value="UniProtKB-SubCell"/>
</dbReference>
<reference evidence="10" key="1">
    <citation type="submission" date="2014-03" db="EMBL/GenBank/DDBJ databases">
        <authorList>
            <person name="Aksoy S."/>
            <person name="Warren W."/>
            <person name="Wilson R.K."/>
        </authorList>
    </citation>
    <scope>NUCLEOTIDE SEQUENCE [LARGE SCALE GENOMIC DNA]</scope>
    <source>
        <strain evidence="10">IAEA</strain>
    </source>
</reference>
<evidence type="ECO:0000256" key="5">
    <source>
        <dbReference type="ARBA" id="ARBA00044345"/>
    </source>
</evidence>
<keyword evidence="10" id="KW-1185">Reference proteome</keyword>
<evidence type="ECO:0000256" key="6">
    <source>
        <dbReference type="ARBA" id="ARBA00046432"/>
    </source>
</evidence>
<dbReference type="SUPFAM" id="SSF53448">
    <property type="entry name" value="Nucleotide-diphospho-sugar transferases"/>
    <property type="match status" value="1"/>
</dbReference>
<evidence type="ECO:0000256" key="3">
    <source>
        <dbReference type="ARBA" id="ARBA00022490"/>
    </source>
</evidence>
<evidence type="ECO:0000256" key="2">
    <source>
        <dbReference type="ARBA" id="ARBA00007878"/>
    </source>
</evidence>
<dbReference type="InterPro" id="IPR056764">
    <property type="entry name" value="LbH_EIF2B3/5"/>
</dbReference>
<evidence type="ECO:0000313" key="10">
    <source>
        <dbReference type="Proteomes" id="UP000091820"/>
    </source>
</evidence>
<dbReference type="InterPro" id="IPR029044">
    <property type="entry name" value="Nucleotide-diphossugar_trans"/>
</dbReference>
<dbReference type="SMART" id="SM00515">
    <property type="entry name" value="eIF5C"/>
    <property type="match status" value="1"/>
</dbReference>
<evidence type="ECO:0000313" key="9">
    <source>
        <dbReference type="EnsemblMetazoa" id="GBRI037564-PA"/>
    </source>
</evidence>
<dbReference type="GO" id="GO:0005085">
    <property type="term" value="F:guanyl-nucleotide exchange factor activity"/>
    <property type="evidence" value="ECO:0007669"/>
    <property type="project" value="InterPro"/>
</dbReference>
<dbReference type="EnsemblMetazoa" id="GBRI037564-RA">
    <property type="protein sequence ID" value="GBRI037564-PA"/>
    <property type="gene ID" value="GBRI037564"/>
</dbReference>